<proteinExistence type="predicted"/>
<protein>
    <recommendedName>
        <fullName evidence="3">Nucleotide-diphospho-sugar transferase domain-containing protein</fullName>
    </recommendedName>
</protein>
<dbReference type="RefSeq" id="WP_198826233.1">
    <property type="nucleotide sequence ID" value="NZ_JAEILT010000118.1"/>
</dbReference>
<sequence>MANSRKNLIYLVYGRQTYHQEALFSIASAFAHLRDGAAHGLTVRVYTDDPSPYAGLPVQVREVTAEELVAWCQPHGYHFRAKHVALRDALEEADQALLIDTDTFFHSSPLRLFDR</sequence>
<name>A0ABS0WKU6_9ALTE</name>
<evidence type="ECO:0000313" key="1">
    <source>
        <dbReference type="EMBL" id="MBJ2139097.1"/>
    </source>
</evidence>
<dbReference type="EMBL" id="JAEILT010000118">
    <property type="protein sequence ID" value="MBJ2139097.1"/>
    <property type="molecule type" value="Genomic_DNA"/>
</dbReference>
<comment type="caution">
    <text evidence="1">The sequence shown here is derived from an EMBL/GenBank/DDBJ whole genome shotgun (WGS) entry which is preliminary data.</text>
</comment>
<accession>A0ABS0WKU6</accession>
<dbReference type="Proteomes" id="UP000649232">
    <property type="component" value="Unassembled WGS sequence"/>
</dbReference>
<organism evidence="1 2">
    <name type="scientific">Paraglaciecola chathamensis</name>
    <dbReference type="NCBI Taxonomy" id="368405"/>
    <lineage>
        <taxon>Bacteria</taxon>
        <taxon>Pseudomonadati</taxon>
        <taxon>Pseudomonadota</taxon>
        <taxon>Gammaproteobacteria</taxon>
        <taxon>Alteromonadales</taxon>
        <taxon>Alteromonadaceae</taxon>
        <taxon>Paraglaciecola</taxon>
    </lineage>
</organism>
<evidence type="ECO:0008006" key="3">
    <source>
        <dbReference type="Google" id="ProtNLM"/>
    </source>
</evidence>
<gene>
    <name evidence="1" type="ORF">JEU11_21945</name>
</gene>
<feature type="non-terminal residue" evidence="1">
    <location>
        <position position="115"/>
    </location>
</feature>
<reference evidence="1 2" key="1">
    <citation type="submission" date="2020-12" db="EMBL/GenBank/DDBJ databases">
        <title>Draft genome sequences of nine environmental bacterial isolates colonizing plastic.</title>
        <authorList>
            <person name="Borre I."/>
            <person name="Sonnenschein E.C."/>
        </authorList>
    </citation>
    <scope>NUCLEOTIDE SEQUENCE [LARGE SCALE GENOMIC DNA]</scope>
    <source>
        <strain evidence="1 2">IB30</strain>
    </source>
</reference>
<evidence type="ECO:0000313" key="2">
    <source>
        <dbReference type="Proteomes" id="UP000649232"/>
    </source>
</evidence>